<evidence type="ECO:0000256" key="2">
    <source>
        <dbReference type="ARBA" id="ARBA00022692"/>
    </source>
</evidence>
<feature type="transmembrane region" description="Helical" evidence="6">
    <location>
        <begin position="191"/>
        <end position="209"/>
    </location>
</feature>
<proteinExistence type="predicted"/>
<keyword evidence="3" id="KW-0201">Cytochrome c-type biogenesis</keyword>
<feature type="transmembrane region" description="Helical" evidence="6">
    <location>
        <begin position="330"/>
        <end position="350"/>
    </location>
</feature>
<dbReference type="AlphaFoldDB" id="A0A433XPU4"/>
<dbReference type="OrthoDB" id="9814290at2"/>
<dbReference type="GO" id="GO:0020037">
    <property type="term" value="F:heme binding"/>
    <property type="evidence" value="ECO:0007669"/>
    <property type="project" value="InterPro"/>
</dbReference>
<sequence length="423" mass="47634">MSTQDLLEISKQAFMYSFFLYCIAFIAFAVAVIGKSWRNRDPVRHERKWGRISFFISSVGLLGHLLYFGTRWAGAGRIPVSNMYEFMSFLSMMIMVAFTIVFLIYRKTLLGLFALPIAVIVMAYAAVFPAEVQPLIPSLKSIWLYIHVTLAATGESFFAVGFAAAFMYLLRTVNFDGKDKVDRRQKWWVEFTMFSIIMVIGFIVAVFAFRASGYQAVFTSQQITTDTAGQTTTKEDKVEYNLPPIVAPYNSKVESMQSFAGLDQPLLHAPSWVEGATAGRKLNTIVWSIVGGAIIYLLLRLLVRRPLGKLVSPLLKGLDPDDLDEISYRAIAIGFPIFTLGALVFAMIWAQQAWGRFWGWDPKEVWALISWLYYSAYLHLRLSRGFQGRKASWIAVLGFLVIMFTLVGVNLVIAGLHSYAGTN</sequence>
<evidence type="ECO:0000256" key="3">
    <source>
        <dbReference type="ARBA" id="ARBA00022748"/>
    </source>
</evidence>
<dbReference type="GO" id="GO:0005886">
    <property type="term" value="C:plasma membrane"/>
    <property type="evidence" value="ECO:0007669"/>
    <property type="project" value="TreeGrafter"/>
</dbReference>
<feature type="transmembrane region" description="Helical" evidence="6">
    <location>
        <begin position="394"/>
        <end position="420"/>
    </location>
</feature>
<name>A0A433XPU4_9BACL</name>
<protein>
    <submittedName>
        <fullName evidence="8">C-type cytochrome biogenesis protein CcsB</fullName>
    </submittedName>
</protein>
<dbReference type="InterPro" id="IPR045062">
    <property type="entry name" value="Cyt_c_biogenesis_CcsA/CcmC"/>
</dbReference>
<evidence type="ECO:0000256" key="5">
    <source>
        <dbReference type="ARBA" id="ARBA00023136"/>
    </source>
</evidence>
<comment type="caution">
    <text evidence="8">The sequence shown here is derived from an EMBL/GenBank/DDBJ whole genome shotgun (WGS) entry which is preliminary data.</text>
</comment>
<feature type="domain" description="Cytochrome c assembly protein" evidence="7">
    <location>
        <begin position="313"/>
        <end position="417"/>
    </location>
</feature>
<dbReference type="NCBIfam" id="TIGR03144">
    <property type="entry name" value="cytochr_II_ccsB"/>
    <property type="match status" value="1"/>
</dbReference>
<feature type="transmembrane region" description="Helical" evidence="6">
    <location>
        <begin position="285"/>
        <end position="303"/>
    </location>
</feature>
<evidence type="ECO:0000313" key="8">
    <source>
        <dbReference type="EMBL" id="RUT36113.1"/>
    </source>
</evidence>
<evidence type="ECO:0000256" key="4">
    <source>
        <dbReference type="ARBA" id="ARBA00022989"/>
    </source>
</evidence>
<gene>
    <name evidence="8" type="primary">ccsB</name>
    <name evidence="8" type="ORF">EJP77_03750</name>
</gene>
<dbReference type="PANTHER" id="PTHR30071:SF1">
    <property type="entry name" value="CYTOCHROME B_B6 PROTEIN-RELATED"/>
    <property type="match status" value="1"/>
</dbReference>
<keyword evidence="2 6" id="KW-0812">Transmembrane</keyword>
<keyword evidence="9" id="KW-1185">Reference proteome</keyword>
<evidence type="ECO:0000256" key="6">
    <source>
        <dbReference type="SAM" id="Phobius"/>
    </source>
</evidence>
<feature type="transmembrane region" description="Helical" evidence="6">
    <location>
        <begin position="13"/>
        <end position="33"/>
    </location>
</feature>
<dbReference type="PANTHER" id="PTHR30071">
    <property type="entry name" value="HEME EXPORTER PROTEIN C"/>
    <property type="match status" value="1"/>
</dbReference>
<feature type="transmembrane region" description="Helical" evidence="6">
    <location>
        <begin position="86"/>
        <end position="105"/>
    </location>
</feature>
<dbReference type="Pfam" id="PF01578">
    <property type="entry name" value="Cytochrom_C_asm"/>
    <property type="match status" value="2"/>
</dbReference>
<keyword evidence="5 6" id="KW-0472">Membrane</keyword>
<evidence type="ECO:0000256" key="1">
    <source>
        <dbReference type="ARBA" id="ARBA00004141"/>
    </source>
</evidence>
<evidence type="ECO:0000313" key="9">
    <source>
        <dbReference type="Proteomes" id="UP000272464"/>
    </source>
</evidence>
<dbReference type="InterPro" id="IPR017562">
    <property type="entry name" value="Cyt_c_biogenesis_CcsA"/>
</dbReference>
<accession>A0A433XPU4</accession>
<feature type="transmembrane region" description="Helical" evidence="6">
    <location>
        <begin position="54"/>
        <end position="74"/>
    </location>
</feature>
<evidence type="ECO:0000259" key="7">
    <source>
        <dbReference type="Pfam" id="PF01578"/>
    </source>
</evidence>
<dbReference type="InterPro" id="IPR002541">
    <property type="entry name" value="Cyt_c_assembly"/>
</dbReference>
<keyword evidence="4 6" id="KW-1133">Transmembrane helix</keyword>
<dbReference type="EMBL" id="RZNX01000001">
    <property type="protein sequence ID" value="RUT36113.1"/>
    <property type="molecule type" value="Genomic_DNA"/>
</dbReference>
<reference evidence="8 9" key="1">
    <citation type="submission" date="2018-12" db="EMBL/GenBank/DDBJ databases">
        <authorList>
            <person name="Sun L."/>
            <person name="Chen Z."/>
        </authorList>
    </citation>
    <scope>NUCLEOTIDE SEQUENCE [LARGE SCALE GENOMIC DNA]</scope>
    <source>
        <strain evidence="8 9">3-5-3</strain>
    </source>
</reference>
<feature type="transmembrane region" description="Helical" evidence="6">
    <location>
        <begin position="365"/>
        <end position="382"/>
    </location>
</feature>
<dbReference type="RefSeq" id="WP_127197808.1">
    <property type="nucleotide sequence ID" value="NZ_RZNX01000001.1"/>
</dbReference>
<feature type="transmembrane region" description="Helical" evidence="6">
    <location>
        <begin position="112"/>
        <end position="130"/>
    </location>
</feature>
<feature type="domain" description="Cytochrome c assembly protein" evidence="7">
    <location>
        <begin position="81"/>
        <end position="203"/>
    </location>
</feature>
<feature type="transmembrane region" description="Helical" evidence="6">
    <location>
        <begin position="142"/>
        <end position="170"/>
    </location>
</feature>
<dbReference type="Proteomes" id="UP000272464">
    <property type="component" value="Unassembled WGS sequence"/>
</dbReference>
<comment type="subcellular location">
    <subcellularLocation>
        <location evidence="1">Membrane</location>
        <topology evidence="1">Multi-pass membrane protein</topology>
    </subcellularLocation>
</comment>
<dbReference type="GO" id="GO:0017004">
    <property type="term" value="P:cytochrome complex assembly"/>
    <property type="evidence" value="ECO:0007669"/>
    <property type="project" value="UniProtKB-KW"/>
</dbReference>
<organism evidence="8 9">
    <name type="scientific">Paenibacillus zeisoli</name>
    <dbReference type="NCBI Taxonomy" id="2496267"/>
    <lineage>
        <taxon>Bacteria</taxon>
        <taxon>Bacillati</taxon>
        <taxon>Bacillota</taxon>
        <taxon>Bacilli</taxon>
        <taxon>Bacillales</taxon>
        <taxon>Paenibacillaceae</taxon>
        <taxon>Paenibacillus</taxon>
    </lineage>
</organism>